<organism evidence="8 9">
    <name type="scientific">Austrofundulus limnaeus</name>
    <name type="common">Annual killifish</name>
    <dbReference type="NCBI Taxonomy" id="52670"/>
    <lineage>
        <taxon>Eukaryota</taxon>
        <taxon>Metazoa</taxon>
        <taxon>Chordata</taxon>
        <taxon>Craniata</taxon>
        <taxon>Vertebrata</taxon>
        <taxon>Euteleostomi</taxon>
        <taxon>Actinopterygii</taxon>
        <taxon>Neopterygii</taxon>
        <taxon>Teleostei</taxon>
        <taxon>Neoteleostei</taxon>
        <taxon>Acanthomorphata</taxon>
        <taxon>Ovalentaria</taxon>
        <taxon>Atherinomorphae</taxon>
        <taxon>Cyprinodontiformes</taxon>
        <taxon>Rivulidae</taxon>
        <taxon>Austrofundulus</taxon>
    </lineage>
</organism>
<dbReference type="GO" id="GO:0005886">
    <property type="term" value="C:plasma membrane"/>
    <property type="evidence" value="ECO:0007669"/>
    <property type="project" value="TreeGrafter"/>
</dbReference>
<dbReference type="PROSITE" id="PS50267">
    <property type="entry name" value="NA_NEUROTRAN_SYMP_3"/>
    <property type="match status" value="1"/>
</dbReference>
<keyword evidence="8" id="KW-1185">Reference proteome</keyword>
<evidence type="ECO:0000256" key="4">
    <source>
        <dbReference type="ARBA" id="ARBA00022989"/>
    </source>
</evidence>
<evidence type="ECO:0000256" key="2">
    <source>
        <dbReference type="ARBA" id="ARBA00022448"/>
    </source>
</evidence>
<evidence type="ECO:0000256" key="6">
    <source>
        <dbReference type="PIRSR" id="PIRSR600175-1"/>
    </source>
</evidence>
<keyword evidence="4 7" id="KW-1133">Transmembrane helix</keyword>
<keyword evidence="2" id="KW-0813">Transport</keyword>
<dbReference type="PANTHER" id="PTHR11616">
    <property type="entry name" value="SODIUM/CHLORIDE DEPENDENT TRANSPORTER"/>
    <property type="match status" value="1"/>
</dbReference>
<evidence type="ECO:0000256" key="1">
    <source>
        <dbReference type="ARBA" id="ARBA00004141"/>
    </source>
</evidence>
<accession>A0A2I4B1W8</accession>
<dbReference type="Proteomes" id="UP000192220">
    <property type="component" value="Unplaced"/>
</dbReference>
<evidence type="ECO:0000313" key="8">
    <source>
        <dbReference type="Proteomes" id="UP000192220"/>
    </source>
</evidence>
<dbReference type="PRINTS" id="PR00176">
    <property type="entry name" value="NANEUSMPORT"/>
</dbReference>
<dbReference type="SUPFAM" id="SSF161070">
    <property type="entry name" value="SNF-like"/>
    <property type="match status" value="1"/>
</dbReference>
<feature type="binding site" evidence="6">
    <location>
        <position position="48"/>
    </location>
    <ligand>
        <name>Na(+)</name>
        <dbReference type="ChEBI" id="CHEBI:29101"/>
        <label>1</label>
    </ligand>
</feature>
<dbReference type="KEGG" id="alim:106516105"/>
<dbReference type="CTD" id="558960"/>
<keyword evidence="6" id="KW-0915">Sodium</keyword>
<dbReference type="GO" id="GO:0005332">
    <property type="term" value="F:gamma-aminobutyric acid:sodium:chloride symporter activity"/>
    <property type="evidence" value="ECO:0007669"/>
    <property type="project" value="TreeGrafter"/>
</dbReference>
<feature type="transmembrane region" description="Helical" evidence="7">
    <location>
        <begin position="80"/>
        <end position="103"/>
    </location>
</feature>
<gene>
    <name evidence="9" type="primary">slc6a11a</name>
</gene>
<keyword evidence="6" id="KW-0479">Metal-binding</keyword>
<proteinExistence type="predicted"/>
<dbReference type="OrthoDB" id="6581954at2759"/>
<evidence type="ECO:0000256" key="5">
    <source>
        <dbReference type="ARBA" id="ARBA00023136"/>
    </source>
</evidence>
<dbReference type="InterPro" id="IPR037272">
    <property type="entry name" value="SNS_sf"/>
</dbReference>
<sequence>MSYEQGLPVSQEAASGPGLAFITYPRAVAMMPFPQIWAKCFFIMLILLGADTQFVSLECLMTSVTDMFPSTLRKAHRRELLLLCLCTVCFLLGLLLVTEGALYFLQPLISIFCSGNTLLLLSVCQSIAIGWIYGADLYDNIEDMTGCLSSVASDEENRAALSS</sequence>
<feature type="transmembrane region" description="Helical" evidence="7">
    <location>
        <begin position="36"/>
        <end position="60"/>
    </location>
</feature>
<dbReference type="GO" id="GO:0046872">
    <property type="term" value="F:metal ion binding"/>
    <property type="evidence" value="ECO:0007669"/>
    <property type="project" value="UniProtKB-KW"/>
</dbReference>
<dbReference type="Pfam" id="PF00209">
    <property type="entry name" value="SNF"/>
    <property type="match status" value="1"/>
</dbReference>
<dbReference type="GO" id="GO:0042995">
    <property type="term" value="C:cell projection"/>
    <property type="evidence" value="ECO:0007669"/>
    <property type="project" value="TreeGrafter"/>
</dbReference>
<evidence type="ECO:0000313" key="9">
    <source>
        <dbReference type="RefSeq" id="XP_013861750.1"/>
    </source>
</evidence>
<protein>
    <submittedName>
        <fullName evidence="9">Sodium- and chloride-dependent betaine transporter isoform X1</fullName>
    </submittedName>
</protein>
<dbReference type="PANTHER" id="PTHR11616:SF277">
    <property type="entry name" value="TRANSPORTER"/>
    <property type="match status" value="1"/>
</dbReference>
<dbReference type="AlphaFoldDB" id="A0A2I4B1W8"/>
<feature type="transmembrane region" description="Helical" evidence="7">
    <location>
        <begin position="109"/>
        <end position="134"/>
    </location>
</feature>
<keyword evidence="5 7" id="KW-0472">Membrane</keyword>
<dbReference type="RefSeq" id="XP_013861750.1">
    <property type="nucleotide sequence ID" value="XM_014006296.1"/>
</dbReference>
<feature type="binding site" evidence="6">
    <location>
        <position position="51"/>
    </location>
    <ligand>
        <name>Na(+)</name>
        <dbReference type="ChEBI" id="CHEBI:29101"/>
        <label>1</label>
    </ligand>
</feature>
<evidence type="ECO:0000256" key="3">
    <source>
        <dbReference type="ARBA" id="ARBA00022692"/>
    </source>
</evidence>
<comment type="subcellular location">
    <subcellularLocation>
        <location evidence="1">Membrane</location>
        <topology evidence="1">Multi-pass membrane protein</topology>
    </subcellularLocation>
</comment>
<name>A0A2I4B1W8_AUSLI</name>
<keyword evidence="3 7" id="KW-0812">Transmembrane</keyword>
<reference evidence="9" key="1">
    <citation type="submission" date="2025-08" db="UniProtKB">
        <authorList>
            <consortium name="RefSeq"/>
        </authorList>
    </citation>
    <scope>IDENTIFICATION</scope>
</reference>
<dbReference type="InParanoid" id="A0A2I4B1W8"/>
<dbReference type="InterPro" id="IPR000175">
    <property type="entry name" value="Na/ntran_symport"/>
</dbReference>
<evidence type="ECO:0000256" key="7">
    <source>
        <dbReference type="SAM" id="Phobius"/>
    </source>
</evidence>